<dbReference type="InterPro" id="IPR009057">
    <property type="entry name" value="Homeodomain-like_sf"/>
</dbReference>
<sequence length="939" mass="102904">EAERPPPIKSEASVEITEPEEASQPAPVEAVAPPPPDATPAIPDFVLDHVPETAAPALFSPKRARSPGLLEEENSAKRVKTESVIGIDFNLQAMLQNALESYNSGATHAENAAVDHAHTNAEGEGKGEGDGSAHASSSATASPPPREREKMAEQQNVMKASSNSAYVLRSMSLPVLGNLAVQILLRISQQTRAETEALLHTEPDSEPSEFRKAYDLLKNLFELARRAFSDKDCPLLFPDDLDISDSDDRETIRMANLATIGLGVKEVGVTDVHDNLWSIFLQEDGEYKATLTALVVSLKTQALLESWEDGDGEAQQRRGSELLDRHFPVDFEETLKLRTGDFVLNSDELGLVKQVKQRRELILGCLGEEQPRTSVENLFSFESLPEEISLFLQGHLGVIVDYAEKYGVNIPLGEEPVTTNNAHFENHHDTGHDDIAALLASATSGIFQNHTDEPKESHAEAPRPEEPSSSAEDYDLSKLLQATLTEHGLEAKDEPVDQPATNGTGGFDAKDFELASLIAEKLADVGEAVPDDLANHSTTPYSPTVQDTNHAAVHPSYLAQLNQTQTSSPYVSYPQAAAPQVSAATGEMLPPNQSSPTSVLYERARQAAVAKSSTAARREGLHSTRRPWTPEEEKALMAGLDMVKGPHWSQILSLFGANGTISDILKDRTQVQLKDKARNLKLFFLKTNSEMPFYLQSVTGELKTRAPSQAARKEAEEKARLNSEEEQARIQSIMMLASGLQNRPLASAMNPVRTPTSPYASPHTPGVGIPHTGVNTTSVQTSTNGAVLAAPVPISPLVKSEPADHHAVSHISSLPNIQPAPAYKSQLAPQPPRQQPMQQPQQQTQQRQQQYTQQHTQQHAQQQVQQHQQQQQQQQRQQPQQQVQNHTSPQKSQAQPQQYSSPQKPQLTLPQQRIQSPQQHVQHTVQHTVQSPQQQSPQK</sequence>
<dbReference type="SUPFAM" id="SSF46689">
    <property type="entry name" value="Homeodomain-like"/>
    <property type="match status" value="1"/>
</dbReference>
<feature type="non-terminal residue" evidence="6">
    <location>
        <position position="939"/>
    </location>
</feature>
<dbReference type="InterPro" id="IPR052833">
    <property type="entry name" value="Telomeric_DNA-bd_trans-reg"/>
</dbReference>
<feature type="compositionally biased region" description="Low complexity" evidence="4">
    <location>
        <begin position="22"/>
        <end position="31"/>
    </location>
</feature>
<dbReference type="PROSITE" id="PS51294">
    <property type="entry name" value="HTH_MYB"/>
    <property type="match status" value="1"/>
</dbReference>
<evidence type="ECO:0000313" key="6">
    <source>
        <dbReference type="EMBL" id="KAK3941692.1"/>
    </source>
</evidence>
<dbReference type="Proteomes" id="UP001303473">
    <property type="component" value="Unassembled WGS sequence"/>
</dbReference>
<feature type="region of interest" description="Disordered" evidence="4">
    <location>
        <begin position="120"/>
        <end position="158"/>
    </location>
</feature>
<feature type="region of interest" description="Disordered" evidence="4">
    <location>
        <begin position="1"/>
        <end position="44"/>
    </location>
</feature>
<dbReference type="Gene3D" id="1.10.10.60">
    <property type="entry name" value="Homeodomain-like"/>
    <property type="match status" value="1"/>
</dbReference>
<evidence type="ECO:0000313" key="7">
    <source>
        <dbReference type="Proteomes" id="UP001303473"/>
    </source>
</evidence>
<dbReference type="GO" id="GO:0042803">
    <property type="term" value="F:protein homodimerization activity"/>
    <property type="evidence" value="ECO:0007669"/>
    <property type="project" value="InterPro"/>
</dbReference>
<dbReference type="InterPro" id="IPR017930">
    <property type="entry name" value="Myb_dom"/>
</dbReference>
<dbReference type="Pfam" id="PF08558">
    <property type="entry name" value="TRF"/>
    <property type="match status" value="1"/>
</dbReference>
<feature type="region of interest" description="Disordered" evidence="4">
    <location>
        <begin position="815"/>
        <end position="939"/>
    </location>
</feature>
<feature type="region of interest" description="Disordered" evidence="4">
    <location>
        <begin position="56"/>
        <end position="78"/>
    </location>
</feature>
<gene>
    <name evidence="6" type="ORF">QBC46DRAFT_238846</name>
</gene>
<organism evidence="6 7">
    <name type="scientific">Diplogelasinospora grovesii</name>
    <dbReference type="NCBI Taxonomy" id="303347"/>
    <lineage>
        <taxon>Eukaryota</taxon>
        <taxon>Fungi</taxon>
        <taxon>Dikarya</taxon>
        <taxon>Ascomycota</taxon>
        <taxon>Pezizomycotina</taxon>
        <taxon>Sordariomycetes</taxon>
        <taxon>Sordariomycetidae</taxon>
        <taxon>Sordariales</taxon>
        <taxon>Diplogelasinosporaceae</taxon>
        <taxon>Diplogelasinospora</taxon>
    </lineage>
</organism>
<keyword evidence="7" id="KW-1185">Reference proteome</keyword>
<dbReference type="PANTHER" id="PTHR47807">
    <property type="entry name" value="PROTEIN TBF1"/>
    <property type="match status" value="1"/>
</dbReference>
<evidence type="ECO:0000256" key="4">
    <source>
        <dbReference type="SAM" id="MobiDB-lite"/>
    </source>
</evidence>
<dbReference type="GO" id="GO:0003691">
    <property type="term" value="F:double-stranded telomeric DNA binding"/>
    <property type="evidence" value="ECO:0007669"/>
    <property type="project" value="TreeGrafter"/>
</dbReference>
<feature type="compositionally biased region" description="Low complexity" evidence="4">
    <location>
        <begin position="835"/>
        <end position="906"/>
    </location>
</feature>
<proteinExistence type="predicted"/>
<dbReference type="Pfam" id="PF00249">
    <property type="entry name" value="Myb_DNA-binding"/>
    <property type="match status" value="1"/>
</dbReference>
<dbReference type="CDD" id="cd11660">
    <property type="entry name" value="SANT_TRF"/>
    <property type="match status" value="1"/>
</dbReference>
<evidence type="ECO:0000256" key="2">
    <source>
        <dbReference type="ARBA" id="ARBA00023242"/>
    </source>
</evidence>
<dbReference type="InterPro" id="IPR013867">
    <property type="entry name" value="Telomere_rpt-bd_fac_dimer_dom"/>
</dbReference>
<dbReference type="PANTHER" id="PTHR47807:SF1">
    <property type="entry name" value="PROTEIN TBF1"/>
    <property type="match status" value="1"/>
</dbReference>
<dbReference type="SMART" id="SM00717">
    <property type="entry name" value="SANT"/>
    <property type="match status" value="1"/>
</dbReference>
<dbReference type="AlphaFoldDB" id="A0AAN6N9I6"/>
<feature type="compositionally biased region" description="Basic and acidic residues" evidence="4">
    <location>
        <begin position="120"/>
        <end position="131"/>
    </location>
</feature>
<feature type="region of interest" description="Disordered" evidence="4">
    <location>
        <begin position="448"/>
        <end position="473"/>
    </location>
</feature>
<evidence type="ECO:0000259" key="5">
    <source>
        <dbReference type="PROSITE" id="PS51294"/>
    </source>
</evidence>
<feature type="compositionally biased region" description="Low complexity" evidence="4">
    <location>
        <begin position="915"/>
        <end position="939"/>
    </location>
</feature>
<dbReference type="InterPro" id="IPR001005">
    <property type="entry name" value="SANT/Myb"/>
</dbReference>
<reference evidence="7" key="1">
    <citation type="journal article" date="2023" name="Mol. Phylogenet. Evol.">
        <title>Genome-scale phylogeny and comparative genomics of the fungal order Sordariales.</title>
        <authorList>
            <person name="Hensen N."/>
            <person name="Bonometti L."/>
            <person name="Westerberg I."/>
            <person name="Brannstrom I.O."/>
            <person name="Guillou S."/>
            <person name="Cros-Aarteil S."/>
            <person name="Calhoun S."/>
            <person name="Haridas S."/>
            <person name="Kuo A."/>
            <person name="Mondo S."/>
            <person name="Pangilinan J."/>
            <person name="Riley R."/>
            <person name="LaButti K."/>
            <person name="Andreopoulos B."/>
            <person name="Lipzen A."/>
            <person name="Chen C."/>
            <person name="Yan M."/>
            <person name="Daum C."/>
            <person name="Ng V."/>
            <person name="Clum A."/>
            <person name="Steindorff A."/>
            <person name="Ohm R.A."/>
            <person name="Martin F."/>
            <person name="Silar P."/>
            <person name="Natvig D.O."/>
            <person name="Lalanne C."/>
            <person name="Gautier V."/>
            <person name="Ament-Velasquez S.L."/>
            <person name="Kruys A."/>
            <person name="Hutchinson M.I."/>
            <person name="Powell A.J."/>
            <person name="Barry K."/>
            <person name="Miller A.N."/>
            <person name="Grigoriev I.V."/>
            <person name="Debuchy R."/>
            <person name="Gladieux P."/>
            <person name="Hiltunen Thoren M."/>
            <person name="Johannesson H."/>
        </authorList>
    </citation>
    <scope>NUCLEOTIDE SEQUENCE [LARGE SCALE GENOMIC DNA]</scope>
    <source>
        <strain evidence="7">CBS 340.73</strain>
    </source>
</reference>
<evidence type="ECO:0000256" key="1">
    <source>
        <dbReference type="ARBA" id="ARBA00023125"/>
    </source>
</evidence>
<keyword evidence="1" id="KW-0238">DNA-binding</keyword>
<keyword evidence="3" id="KW-0131">Cell cycle</keyword>
<comment type="caution">
    <text evidence="6">The sequence shown here is derived from an EMBL/GenBank/DDBJ whole genome shotgun (WGS) entry which is preliminary data.</text>
</comment>
<name>A0AAN6N9I6_9PEZI</name>
<dbReference type="EMBL" id="MU853780">
    <property type="protein sequence ID" value="KAK3941692.1"/>
    <property type="molecule type" value="Genomic_DNA"/>
</dbReference>
<feature type="compositionally biased region" description="Basic and acidic residues" evidence="4">
    <location>
        <begin position="450"/>
        <end position="466"/>
    </location>
</feature>
<dbReference type="FunFam" id="1.10.10.60:FF:000137">
    <property type="entry name" value="MYB DNA binding protein"/>
    <property type="match status" value="1"/>
</dbReference>
<feature type="domain" description="HTH myb-type" evidence="5">
    <location>
        <begin position="625"/>
        <end position="677"/>
    </location>
</feature>
<accession>A0AAN6N9I6</accession>
<dbReference type="GO" id="GO:0010833">
    <property type="term" value="P:telomere maintenance via telomere lengthening"/>
    <property type="evidence" value="ECO:0007669"/>
    <property type="project" value="TreeGrafter"/>
</dbReference>
<keyword evidence="2" id="KW-0539">Nucleus</keyword>
<feature type="non-terminal residue" evidence="6">
    <location>
        <position position="1"/>
    </location>
</feature>
<evidence type="ECO:0000256" key="3">
    <source>
        <dbReference type="ARBA" id="ARBA00023306"/>
    </source>
</evidence>
<feature type="compositionally biased region" description="Low complexity" evidence="4">
    <location>
        <begin position="132"/>
        <end position="141"/>
    </location>
</feature>
<protein>
    <submittedName>
        <fullName evidence="6">Telomere repeat binding factor-domain-containing protein</fullName>
    </submittedName>
</protein>